<gene>
    <name evidence="1" type="ORF">ABFO16_02200</name>
</gene>
<comment type="caution">
    <text evidence="1">The sequence shown here is derived from an EMBL/GenBank/DDBJ whole genome shotgun (WGS) entry which is preliminary data.</text>
</comment>
<dbReference type="Proteomes" id="UP001478133">
    <property type="component" value="Unassembled WGS sequence"/>
</dbReference>
<protein>
    <recommendedName>
        <fullName evidence="3">DUF4143 domain-containing protein</fullName>
    </recommendedName>
</protein>
<dbReference type="EMBL" id="JBBMFI010000004">
    <property type="protein sequence ID" value="MEQ2565045.1"/>
    <property type="molecule type" value="Genomic_DNA"/>
</dbReference>
<proteinExistence type="predicted"/>
<organism evidence="1 2">
    <name type="scientific">Ruminococcoides intestinihominis</name>
    <dbReference type="NCBI Taxonomy" id="3133161"/>
    <lineage>
        <taxon>Bacteria</taxon>
        <taxon>Bacillati</taxon>
        <taxon>Bacillota</taxon>
        <taxon>Clostridia</taxon>
        <taxon>Eubacteriales</taxon>
        <taxon>Oscillospiraceae</taxon>
        <taxon>Ruminococcoides</taxon>
    </lineage>
</organism>
<dbReference type="RefSeq" id="WP_367286291.1">
    <property type="nucleotide sequence ID" value="NZ_JBBMEY010000006.1"/>
</dbReference>
<reference evidence="1 2" key="1">
    <citation type="submission" date="2024-03" db="EMBL/GenBank/DDBJ databases">
        <title>Human intestinal bacterial collection.</title>
        <authorList>
            <person name="Pauvert C."/>
            <person name="Hitch T.C.A."/>
            <person name="Clavel T."/>
        </authorList>
    </citation>
    <scope>NUCLEOTIDE SEQUENCE [LARGE SCALE GENOMIC DNA]</scope>
    <source>
        <strain evidence="1 2">CLA-AP-H18</strain>
    </source>
</reference>
<accession>A0ABV1HRT8</accession>
<evidence type="ECO:0008006" key="3">
    <source>
        <dbReference type="Google" id="ProtNLM"/>
    </source>
</evidence>
<evidence type="ECO:0000313" key="1">
    <source>
        <dbReference type="EMBL" id="MEQ2565045.1"/>
    </source>
</evidence>
<sequence>MNLVTLMNSFMKLILEEKIEVYNEFSLQHELGIFLRNELTNYKIQFERNTKFFNITKTIKHEMDIVIYNESEKYAIELKYPQNGQYPEQMFSCVKDIKFME</sequence>
<keyword evidence="2" id="KW-1185">Reference proteome</keyword>
<name>A0ABV1HRT8_9FIRM</name>
<evidence type="ECO:0000313" key="2">
    <source>
        <dbReference type="Proteomes" id="UP001478133"/>
    </source>
</evidence>